<reference evidence="2 3" key="1">
    <citation type="submission" date="2024-09" db="EMBL/GenBank/DDBJ databases">
        <authorList>
            <person name="Sun Q."/>
            <person name="Mori K."/>
        </authorList>
    </citation>
    <scope>NUCLEOTIDE SEQUENCE [LARGE SCALE GENOMIC DNA]</scope>
    <source>
        <strain evidence="2 3">KCTC 23076</strain>
    </source>
</reference>
<accession>A0ABV6RNA2</accession>
<gene>
    <name evidence="2" type="ORF">ACFFGH_11520</name>
</gene>
<feature type="compositionally biased region" description="Basic and acidic residues" evidence="1">
    <location>
        <begin position="28"/>
        <end position="47"/>
    </location>
</feature>
<dbReference type="Proteomes" id="UP001589896">
    <property type="component" value="Unassembled WGS sequence"/>
</dbReference>
<evidence type="ECO:0000313" key="3">
    <source>
        <dbReference type="Proteomes" id="UP001589896"/>
    </source>
</evidence>
<feature type="region of interest" description="Disordered" evidence="1">
    <location>
        <begin position="1"/>
        <end position="97"/>
    </location>
</feature>
<dbReference type="RefSeq" id="WP_386668349.1">
    <property type="nucleotide sequence ID" value="NZ_JBHLTG010000002.1"/>
</dbReference>
<evidence type="ECO:0000313" key="2">
    <source>
        <dbReference type="EMBL" id="MFC0678467.1"/>
    </source>
</evidence>
<sequence length="97" mass="10249">MANDTDMAGDPGRKTVGDAEAPLTDEELTTKDRAYAPGSERETEVKQNDQSTHAQGVDTDDVDLLPGTGGPDDYGIVEPDPGEIHMPRSDAPGSRPV</sequence>
<protein>
    <submittedName>
        <fullName evidence="2">Uncharacterized protein</fullName>
    </submittedName>
</protein>
<evidence type="ECO:0000256" key="1">
    <source>
        <dbReference type="SAM" id="MobiDB-lite"/>
    </source>
</evidence>
<dbReference type="EMBL" id="JBHLTG010000002">
    <property type="protein sequence ID" value="MFC0678467.1"/>
    <property type="molecule type" value="Genomic_DNA"/>
</dbReference>
<name>A0ABV6RNA2_9GAMM</name>
<organism evidence="2 3">
    <name type="scientific">Lysobacter korlensis</name>
    <dbReference type="NCBI Taxonomy" id="553636"/>
    <lineage>
        <taxon>Bacteria</taxon>
        <taxon>Pseudomonadati</taxon>
        <taxon>Pseudomonadota</taxon>
        <taxon>Gammaproteobacteria</taxon>
        <taxon>Lysobacterales</taxon>
        <taxon>Lysobacteraceae</taxon>
        <taxon>Lysobacter</taxon>
    </lineage>
</organism>
<comment type="caution">
    <text evidence="2">The sequence shown here is derived from an EMBL/GenBank/DDBJ whole genome shotgun (WGS) entry which is preliminary data.</text>
</comment>
<proteinExistence type="predicted"/>
<keyword evidence="3" id="KW-1185">Reference proteome</keyword>